<keyword evidence="5" id="KW-1185">Reference proteome</keyword>
<feature type="compositionally biased region" description="Basic and acidic residues" evidence="3">
    <location>
        <begin position="113"/>
        <end position="124"/>
    </location>
</feature>
<comment type="subunit">
    <text evidence="2">Monomer. Binds 30S ribosomal subunits, but not 50S ribosomal subunits or 70S ribosomes.</text>
</comment>
<accession>A0ABT9NHW1</accession>
<dbReference type="HAMAP" id="MF_00003">
    <property type="entry name" value="RbfA"/>
    <property type="match status" value="1"/>
</dbReference>
<dbReference type="InterPro" id="IPR023799">
    <property type="entry name" value="RbfA_dom_sf"/>
</dbReference>
<evidence type="ECO:0000256" key="1">
    <source>
        <dbReference type="ARBA" id="ARBA00022517"/>
    </source>
</evidence>
<dbReference type="PROSITE" id="PS01319">
    <property type="entry name" value="RBFA"/>
    <property type="match status" value="1"/>
</dbReference>
<dbReference type="Proteomes" id="UP001243212">
    <property type="component" value="Unassembled WGS sequence"/>
</dbReference>
<dbReference type="EMBL" id="JAUSQX010000001">
    <property type="protein sequence ID" value="MDP9806965.1"/>
    <property type="molecule type" value="Genomic_DNA"/>
</dbReference>
<gene>
    <name evidence="2" type="primary">rbfA</name>
    <name evidence="4" type="ORF">J2S70_001547</name>
</gene>
<dbReference type="InterPro" id="IPR020053">
    <property type="entry name" value="Ribosome-bd_factorA_CS"/>
</dbReference>
<dbReference type="PANTHER" id="PTHR33515">
    <property type="entry name" value="RIBOSOME-BINDING FACTOR A, CHLOROPLASTIC-RELATED"/>
    <property type="match status" value="1"/>
</dbReference>
<dbReference type="RefSeq" id="WP_307683147.1">
    <property type="nucleotide sequence ID" value="NZ_JAUSQX010000001.1"/>
</dbReference>
<dbReference type="NCBIfam" id="TIGR00082">
    <property type="entry name" value="rbfA"/>
    <property type="match status" value="1"/>
</dbReference>
<evidence type="ECO:0000256" key="3">
    <source>
        <dbReference type="SAM" id="MobiDB-lite"/>
    </source>
</evidence>
<organism evidence="4 5">
    <name type="scientific">Trueperella bonasi</name>
    <dbReference type="NCBI Taxonomy" id="312286"/>
    <lineage>
        <taxon>Bacteria</taxon>
        <taxon>Bacillati</taxon>
        <taxon>Actinomycetota</taxon>
        <taxon>Actinomycetes</taxon>
        <taxon>Actinomycetales</taxon>
        <taxon>Actinomycetaceae</taxon>
        <taxon>Trueperella</taxon>
    </lineage>
</organism>
<dbReference type="Gene3D" id="3.30.300.20">
    <property type="match status" value="1"/>
</dbReference>
<evidence type="ECO:0000256" key="2">
    <source>
        <dbReference type="HAMAP-Rule" id="MF_00003"/>
    </source>
</evidence>
<dbReference type="Pfam" id="PF02033">
    <property type="entry name" value="RBFA"/>
    <property type="match status" value="1"/>
</dbReference>
<comment type="subcellular location">
    <subcellularLocation>
        <location evidence="2">Cytoplasm</location>
    </subcellularLocation>
</comment>
<dbReference type="SUPFAM" id="SSF89919">
    <property type="entry name" value="Ribosome-binding factor A, RbfA"/>
    <property type="match status" value="1"/>
</dbReference>
<evidence type="ECO:0000313" key="5">
    <source>
        <dbReference type="Proteomes" id="UP001243212"/>
    </source>
</evidence>
<comment type="function">
    <text evidence="2">One of several proteins that assist in the late maturation steps of the functional core of the 30S ribosomal subunit. Associates with free 30S ribosomal subunits (but not with 30S subunits that are part of 70S ribosomes or polysomes). Required for efficient processing of 16S rRNA. May interact with the 5'-terminal helix region of 16S rRNA.</text>
</comment>
<keyword evidence="1 2" id="KW-0690">Ribosome biogenesis</keyword>
<sequence>MAGARVERVADQIKQIVALLIDRKVKDPRLGMVTVTDVRVTGDLQHASIFYTVMGSEEERIQSGKALESAKGMIRSSVGKQLGLRLTPTIEFILDALPDSAKTMEELLAEARARDEEIRRRAEGAKPVGDADPYRKPKASEAPVPGADSATGGGSAV</sequence>
<keyword evidence="2" id="KW-0963">Cytoplasm</keyword>
<proteinExistence type="inferred from homology"/>
<evidence type="ECO:0000313" key="4">
    <source>
        <dbReference type="EMBL" id="MDP9806965.1"/>
    </source>
</evidence>
<dbReference type="InterPro" id="IPR000238">
    <property type="entry name" value="RbfA"/>
</dbReference>
<protein>
    <recommendedName>
        <fullName evidence="2">Ribosome-binding factor A</fullName>
    </recommendedName>
</protein>
<reference evidence="4 5" key="1">
    <citation type="submission" date="2023-07" db="EMBL/GenBank/DDBJ databases">
        <title>Sequencing the genomes of 1000 actinobacteria strains.</title>
        <authorList>
            <person name="Klenk H.-P."/>
        </authorList>
    </citation>
    <scope>NUCLEOTIDE SEQUENCE [LARGE SCALE GENOMIC DNA]</scope>
    <source>
        <strain evidence="4 5">DSM 17163</strain>
    </source>
</reference>
<comment type="similarity">
    <text evidence="2">Belongs to the RbfA family.</text>
</comment>
<dbReference type="PANTHER" id="PTHR33515:SF1">
    <property type="entry name" value="RIBOSOME-BINDING FACTOR A, CHLOROPLASTIC-RELATED"/>
    <property type="match status" value="1"/>
</dbReference>
<comment type="caution">
    <text evidence="4">The sequence shown here is derived from an EMBL/GenBank/DDBJ whole genome shotgun (WGS) entry which is preliminary data.</text>
</comment>
<dbReference type="InterPro" id="IPR015946">
    <property type="entry name" value="KH_dom-like_a/b"/>
</dbReference>
<feature type="region of interest" description="Disordered" evidence="3">
    <location>
        <begin position="113"/>
        <end position="157"/>
    </location>
</feature>
<name>A0ABT9NHW1_9ACTO</name>